<organism evidence="3 4">
    <name type="scientific">Geodermatophilus sabuli</name>
    <dbReference type="NCBI Taxonomy" id="1564158"/>
    <lineage>
        <taxon>Bacteria</taxon>
        <taxon>Bacillati</taxon>
        <taxon>Actinomycetota</taxon>
        <taxon>Actinomycetes</taxon>
        <taxon>Geodermatophilales</taxon>
        <taxon>Geodermatophilaceae</taxon>
        <taxon>Geodermatophilus</taxon>
    </lineage>
</organism>
<keyword evidence="4" id="KW-1185">Reference proteome</keyword>
<protein>
    <submittedName>
        <fullName evidence="3">Glycosyltransferase</fullName>
    </submittedName>
</protein>
<gene>
    <name evidence="3" type="ORF">GCU56_12490</name>
</gene>
<evidence type="ECO:0000313" key="3">
    <source>
        <dbReference type="EMBL" id="NEK58687.1"/>
    </source>
</evidence>
<keyword evidence="2 3" id="KW-0808">Transferase</keyword>
<dbReference type="SUPFAM" id="SSF53756">
    <property type="entry name" value="UDP-Glycosyltransferase/glycogen phosphorylase"/>
    <property type="match status" value="1"/>
</dbReference>
<sequence length="198" mass="21008">MTAGATATYLRSLLCVSPLAPPGGVDTLLTAFGLLAEDRPELRLEVVGGGPLSRALRRHADDLGLTDRVDFCGPLPPPAVRTAVHRCTMLVLPHREDRWAGACSPLLPLRVALESARPVVATPVAALPEVVRHGETGLLVPPDDPTALALAVTELLDDPEWATALGRAGRRAAVCLPDDDGDDAEPGRVQRLWRHLIG</sequence>
<evidence type="ECO:0000256" key="2">
    <source>
        <dbReference type="ARBA" id="ARBA00022679"/>
    </source>
</evidence>
<dbReference type="Proteomes" id="UP000470246">
    <property type="component" value="Unassembled WGS sequence"/>
</dbReference>
<dbReference type="Gene3D" id="3.40.50.2000">
    <property type="entry name" value="Glycogen Phosphorylase B"/>
    <property type="match status" value="1"/>
</dbReference>
<dbReference type="GO" id="GO:0016757">
    <property type="term" value="F:glycosyltransferase activity"/>
    <property type="evidence" value="ECO:0007669"/>
    <property type="project" value="UniProtKB-KW"/>
</dbReference>
<reference evidence="3 4" key="1">
    <citation type="submission" date="2020-02" db="EMBL/GenBank/DDBJ databases">
        <title>Geodermatophilus sabuli CPCC 205279 I12A-02694.</title>
        <authorList>
            <person name="Jiang Z."/>
        </authorList>
    </citation>
    <scope>NUCLEOTIDE SEQUENCE [LARGE SCALE GENOMIC DNA]</scope>
    <source>
        <strain evidence="3 4">I12A-02694</strain>
    </source>
</reference>
<evidence type="ECO:0000313" key="4">
    <source>
        <dbReference type="Proteomes" id="UP000470246"/>
    </source>
</evidence>
<dbReference type="EMBL" id="JAAGWF010000012">
    <property type="protein sequence ID" value="NEK58687.1"/>
    <property type="molecule type" value="Genomic_DNA"/>
</dbReference>
<dbReference type="RefSeq" id="WP_163482071.1">
    <property type="nucleotide sequence ID" value="NZ_JAAGWF010000012.1"/>
</dbReference>
<name>A0A7K3W4B0_9ACTN</name>
<dbReference type="Pfam" id="PF13692">
    <property type="entry name" value="Glyco_trans_1_4"/>
    <property type="match status" value="1"/>
</dbReference>
<proteinExistence type="predicted"/>
<dbReference type="AlphaFoldDB" id="A0A7K3W4B0"/>
<comment type="caution">
    <text evidence="3">The sequence shown here is derived from an EMBL/GenBank/DDBJ whole genome shotgun (WGS) entry which is preliminary data.</text>
</comment>
<evidence type="ECO:0000256" key="1">
    <source>
        <dbReference type="ARBA" id="ARBA00022676"/>
    </source>
</evidence>
<keyword evidence="1" id="KW-0328">Glycosyltransferase</keyword>
<dbReference type="PANTHER" id="PTHR12526:SF510">
    <property type="entry name" value="D-INOSITOL 3-PHOSPHATE GLYCOSYLTRANSFERASE"/>
    <property type="match status" value="1"/>
</dbReference>
<accession>A0A7K3W4B0</accession>
<dbReference type="PANTHER" id="PTHR12526">
    <property type="entry name" value="GLYCOSYLTRANSFERASE"/>
    <property type="match status" value="1"/>
</dbReference>